<protein>
    <submittedName>
        <fullName evidence="2">Uncharacterized protein</fullName>
    </submittedName>
</protein>
<dbReference type="HOGENOM" id="CLU_2344758_0_0_11"/>
<dbReference type="KEGG" id="rha:RHA1_ro00681"/>
<feature type="region of interest" description="Disordered" evidence="1">
    <location>
        <begin position="31"/>
        <end position="62"/>
    </location>
</feature>
<evidence type="ECO:0000256" key="1">
    <source>
        <dbReference type="SAM" id="MobiDB-lite"/>
    </source>
</evidence>
<reference evidence="3" key="1">
    <citation type="journal article" date="2006" name="Proc. Natl. Acad. Sci. U.S.A.">
        <title>The complete genome of Rhodococcus sp. RHA1 provides insights into a catabolic powerhouse.</title>
        <authorList>
            <person name="McLeod M.P."/>
            <person name="Warren R.L."/>
            <person name="Hsiao W.W.L."/>
            <person name="Araki N."/>
            <person name="Myhre M."/>
            <person name="Fernandes C."/>
            <person name="Miyazawa D."/>
            <person name="Wong W."/>
            <person name="Lillquist A.L."/>
            <person name="Wang D."/>
            <person name="Dosanjh M."/>
            <person name="Hara H."/>
            <person name="Petrescu A."/>
            <person name="Morin R.D."/>
            <person name="Yang G."/>
            <person name="Stott J.M."/>
            <person name="Schein J.E."/>
            <person name="Shin H."/>
            <person name="Smailus D."/>
            <person name="Siddiqui A.S."/>
            <person name="Marra M.A."/>
            <person name="Jones S.J.M."/>
            <person name="Holt R."/>
            <person name="Brinkman F.S.L."/>
            <person name="Miyauchi K."/>
            <person name="Fukuda M."/>
            <person name="Davies J.E."/>
            <person name="Mohn W.W."/>
            <person name="Eltis L.D."/>
        </authorList>
    </citation>
    <scope>NUCLEOTIDE SEQUENCE [LARGE SCALE GENOMIC DNA]</scope>
    <source>
        <strain evidence="3">RHA1</strain>
    </source>
</reference>
<evidence type="ECO:0000313" key="3">
    <source>
        <dbReference type="Proteomes" id="UP000008710"/>
    </source>
</evidence>
<dbReference type="Proteomes" id="UP000008710">
    <property type="component" value="Chromosome"/>
</dbReference>
<dbReference type="EMBL" id="CP000431">
    <property type="protein sequence ID" value="ABG92516.1"/>
    <property type="molecule type" value="Genomic_DNA"/>
</dbReference>
<organism evidence="2 3">
    <name type="scientific">Rhodococcus jostii (strain RHA1)</name>
    <dbReference type="NCBI Taxonomy" id="101510"/>
    <lineage>
        <taxon>Bacteria</taxon>
        <taxon>Bacillati</taxon>
        <taxon>Actinomycetota</taxon>
        <taxon>Actinomycetes</taxon>
        <taxon>Mycobacteriales</taxon>
        <taxon>Nocardiaceae</taxon>
        <taxon>Rhodococcus</taxon>
    </lineage>
</organism>
<evidence type="ECO:0000313" key="2">
    <source>
        <dbReference type="EMBL" id="ABG92516.1"/>
    </source>
</evidence>
<accession>Q0SIX0</accession>
<proteinExistence type="predicted"/>
<name>Q0SIX0_RHOJR</name>
<dbReference type="AlphaFoldDB" id="Q0SIX0"/>
<sequence length="97" mass="10681">MEHPREGRRKHNVVRRDIRMGNKAAICFVLSKEQRGRRHPMKKPGEETSRESGAVVPNDHLSSDDLAGVVEALTGERVTPRSATGNLAGATRRAAKN</sequence>
<gene>
    <name evidence="2" type="ordered locus">RHA1_ro00681</name>
</gene>